<dbReference type="PROSITE" id="PS00248">
    <property type="entry name" value="NGF_1"/>
    <property type="match status" value="1"/>
</dbReference>
<protein>
    <recommendedName>
        <fullName evidence="2">Neurotrophin-4</fullName>
    </recommendedName>
</protein>
<reference evidence="7" key="1">
    <citation type="submission" date="2025-08" db="UniProtKB">
        <authorList>
            <consortium name="Ensembl"/>
        </authorList>
    </citation>
    <scope>IDENTIFICATION</scope>
</reference>
<evidence type="ECO:0000256" key="2">
    <source>
        <dbReference type="ARBA" id="ARBA00018008"/>
    </source>
</evidence>
<evidence type="ECO:0000256" key="4">
    <source>
        <dbReference type="SAM" id="MobiDB-lite"/>
    </source>
</evidence>
<evidence type="ECO:0000313" key="7">
    <source>
        <dbReference type="Ensembl" id="ENSLBEP00000006331.1"/>
    </source>
</evidence>
<dbReference type="GO" id="GO:0008021">
    <property type="term" value="C:synaptic vesicle"/>
    <property type="evidence" value="ECO:0007669"/>
    <property type="project" value="TreeGrafter"/>
</dbReference>
<evidence type="ECO:0000256" key="5">
    <source>
        <dbReference type="SAM" id="SignalP"/>
    </source>
</evidence>
<dbReference type="Proteomes" id="UP000261660">
    <property type="component" value="Unplaced"/>
</dbReference>
<organism evidence="7 8">
    <name type="scientific">Labrus bergylta</name>
    <name type="common">ballan wrasse</name>
    <dbReference type="NCBI Taxonomy" id="56723"/>
    <lineage>
        <taxon>Eukaryota</taxon>
        <taxon>Metazoa</taxon>
        <taxon>Chordata</taxon>
        <taxon>Craniata</taxon>
        <taxon>Vertebrata</taxon>
        <taxon>Euteleostomi</taxon>
        <taxon>Actinopterygii</taxon>
        <taxon>Neopterygii</taxon>
        <taxon>Teleostei</taxon>
        <taxon>Neoteleostei</taxon>
        <taxon>Acanthomorphata</taxon>
        <taxon>Eupercaria</taxon>
        <taxon>Labriformes</taxon>
        <taxon>Labridae</taxon>
        <taxon>Labrus</taxon>
    </lineage>
</organism>
<reference evidence="7" key="2">
    <citation type="submission" date="2025-09" db="UniProtKB">
        <authorList>
            <consortium name="Ensembl"/>
        </authorList>
    </citation>
    <scope>IDENTIFICATION</scope>
</reference>
<comment type="similarity">
    <text evidence="1">Belongs to the NGF-beta family.</text>
</comment>
<dbReference type="InterPro" id="IPR029034">
    <property type="entry name" value="Cystine-knot_cytokine"/>
</dbReference>
<dbReference type="SMART" id="SM00140">
    <property type="entry name" value="NGF"/>
    <property type="match status" value="1"/>
</dbReference>
<dbReference type="GO" id="GO:0030424">
    <property type="term" value="C:axon"/>
    <property type="evidence" value="ECO:0007669"/>
    <property type="project" value="TreeGrafter"/>
</dbReference>
<evidence type="ECO:0000256" key="1">
    <source>
        <dbReference type="ARBA" id="ARBA00010783"/>
    </source>
</evidence>
<dbReference type="PROSITE" id="PS50270">
    <property type="entry name" value="NGF_2"/>
    <property type="match status" value="1"/>
</dbReference>
<evidence type="ECO:0000256" key="3">
    <source>
        <dbReference type="ARBA" id="ARBA00023030"/>
    </source>
</evidence>
<proteinExistence type="inferred from homology"/>
<dbReference type="InParanoid" id="A0A3Q3EFQ3"/>
<dbReference type="InterPro" id="IPR002072">
    <property type="entry name" value="Nerve_growth_factor-rel"/>
</dbReference>
<dbReference type="PANTHER" id="PTHR11589">
    <property type="entry name" value="NERVE GROWTH FACTOR NGF -RELATED"/>
    <property type="match status" value="1"/>
</dbReference>
<dbReference type="GO" id="GO:0005615">
    <property type="term" value="C:extracellular space"/>
    <property type="evidence" value="ECO:0007669"/>
    <property type="project" value="TreeGrafter"/>
</dbReference>
<dbReference type="Ensembl" id="ENSLBET00000006649.1">
    <property type="protein sequence ID" value="ENSLBEP00000006331.1"/>
    <property type="gene ID" value="ENSLBEG00000004891.1"/>
</dbReference>
<dbReference type="SUPFAM" id="SSF57501">
    <property type="entry name" value="Cystine-knot cytokines"/>
    <property type="match status" value="1"/>
</dbReference>
<dbReference type="GO" id="GO:0050804">
    <property type="term" value="P:modulation of chemical synaptic transmission"/>
    <property type="evidence" value="ECO:0007669"/>
    <property type="project" value="TreeGrafter"/>
</dbReference>
<dbReference type="InterPro" id="IPR020408">
    <property type="entry name" value="Nerve_growth_factor-like"/>
</dbReference>
<dbReference type="GO" id="GO:0008083">
    <property type="term" value="F:growth factor activity"/>
    <property type="evidence" value="ECO:0007669"/>
    <property type="project" value="UniProtKB-KW"/>
</dbReference>
<dbReference type="GO" id="GO:0048812">
    <property type="term" value="P:neuron projection morphogenesis"/>
    <property type="evidence" value="ECO:0007669"/>
    <property type="project" value="TreeGrafter"/>
</dbReference>
<dbReference type="STRING" id="56723.ENSLBEP00000006331"/>
<feature type="domain" description="Nerve growth factor-related" evidence="6">
    <location>
        <begin position="323"/>
        <end position="447"/>
    </location>
</feature>
<dbReference type="PRINTS" id="PR00268">
    <property type="entry name" value="NGF"/>
</dbReference>
<keyword evidence="5" id="KW-0732">Signal</keyword>
<dbReference type="Pfam" id="PF00243">
    <property type="entry name" value="NGF"/>
    <property type="match status" value="1"/>
</dbReference>
<dbReference type="AlphaFoldDB" id="A0A3Q3EFQ3"/>
<dbReference type="PANTHER" id="PTHR11589:SF8">
    <property type="entry name" value="NEUROTROPHIN-4"/>
    <property type="match status" value="1"/>
</dbReference>
<dbReference type="InterPro" id="IPR019846">
    <property type="entry name" value="Nerve_growth_factor_CS"/>
</dbReference>
<dbReference type="GO" id="GO:0007169">
    <property type="term" value="P:cell surface receptor protein tyrosine kinase signaling pathway"/>
    <property type="evidence" value="ECO:0007669"/>
    <property type="project" value="TreeGrafter"/>
</dbReference>
<accession>A0A3Q3EFQ3</accession>
<dbReference type="GO" id="GO:0043524">
    <property type="term" value="P:negative regulation of neuron apoptotic process"/>
    <property type="evidence" value="ECO:0007669"/>
    <property type="project" value="TreeGrafter"/>
</dbReference>
<keyword evidence="8" id="KW-1185">Reference proteome</keyword>
<dbReference type="GeneTree" id="ENSGT00390000007725"/>
<dbReference type="GO" id="GO:0021675">
    <property type="term" value="P:nerve development"/>
    <property type="evidence" value="ECO:0007669"/>
    <property type="project" value="TreeGrafter"/>
</dbReference>
<dbReference type="GO" id="GO:0038180">
    <property type="term" value="P:nerve growth factor signaling pathway"/>
    <property type="evidence" value="ECO:0007669"/>
    <property type="project" value="TreeGrafter"/>
</dbReference>
<dbReference type="GO" id="GO:0030425">
    <property type="term" value="C:dendrite"/>
    <property type="evidence" value="ECO:0007669"/>
    <property type="project" value="TreeGrafter"/>
</dbReference>
<dbReference type="GO" id="GO:0005163">
    <property type="term" value="F:nerve growth factor receptor binding"/>
    <property type="evidence" value="ECO:0007669"/>
    <property type="project" value="TreeGrafter"/>
</dbReference>
<feature type="region of interest" description="Disordered" evidence="4">
    <location>
        <begin position="132"/>
        <end position="160"/>
    </location>
</feature>
<sequence>MHWLPLVAMVIASALPFPHNPVSRIAAATAEPGFDARRERRHDQAAGLAANPLDYNFRGNASQTDYNMVDPVSQQTNRQNLQNFKDYMKSSVDTSNLEVGNQGTYQFDSNSGANDKRRVSLDVPAEGGTLSIKDVSEDNSLPKDYNADGSRQDYSSFTDFTKKENLQDSTDRLQVSTAGSQNAVNPAASLKIQTEPEQKASVIGTAVGGSGPSEENLNLEAGLGLGTGLDLEADEMFLDAHPRVLFSPSPSPPQHPPLLLMLESGLMEEDGDKEDQEDLDGHIEGHGDRALDRTTTLSWAESSRVTAARAVKRDKRSHLLIDRRRGEKSVCESESVWVTNKSTAMDSNGNRVTILQEIQTQTGPLKQYFYETRCRQAEQPRAAGRARGASAKPMGTGVAGAGCLGVDKKQWVSECKVKQSYVRALTRDENNRTGWRWIRIDSSCVCVLLSRTNQALAREVLTRKGRG</sequence>
<dbReference type="OrthoDB" id="8959386at2759"/>
<feature type="signal peptide" evidence="5">
    <location>
        <begin position="1"/>
        <end position="16"/>
    </location>
</feature>
<keyword evidence="3" id="KW-0339">Growth factor</keyword>
<dbReference type="Gene3D" id="2.10.90.10">
    <property type="entry name" value="Cystine-knot cytokines"/>
    <property type="match status" value="1"/>
</dbReference>
<name>A0A3Q3EFQ3_9LABR</name>
<evidence type="ECO:0000313" key="8">
    <source>
        <dbReference type="Proteomes" id="UP000261660"/>
    </source>
</evidence>
<evidence type="ECO:0000259" key="6">
    <source>
        <dbReference type="SMART" id="SM00140"/>
    </source>
</evidence>
<feature type="chain" id="PRO_5018715745" description="Neurotrophin-4" evidence="5">
    <location>
        <begin position="17"/>
        <end position="467"/>
    </location>
</feature>